<dbReference type="SUPFAM" id="SSF102712">
    <property type="entry name" value="JAB1/MPN domain"/>
    <property type="match status" value="1"/>
</dbReference>
<dbReference type="Proteomes" id="UP000185427">
    <property type="component" value="Chromosome"/>
</dbReference>
<dbReference type="Pfam" id="PF04002">
    <property type="entry name" value="RadC"/>
    <property type="match status" value="1"/>
</dbReference>
<dbReference type="Proteomes" id="UP000236514">
    <property type="component" value="Unassembled WGS sequence"/>
</dbReference>
<organism evidence="8 13">
    <name type="scientific">Limosilactobacillus fermentum</name>
    <name type="common">Lactobacillus fermentum</name>
    <dbReference type="NCBI Taxonomy" id="1613"/>
    <lineage>
        <taxon>Bacteria</taxon>
        <taxon>Bacillati</taxon>
        <taxon>Bacillota</taxon>
        <taxon>Bacilli</taxon>
        <taxon>Lactobacillales</taxon>
        <taxon>Lactobacillaceae</taxon>
        <taxon>Limosilactobacillus</taxon>
    </lineage>
</organism>
<dbReference type="EMBL" id="CP019030">
    <property type="protein sequence ID" value="APU45367.1"/>
    <property type="molecule type" value="Genomic_DNA"/>
</dbReference>
<dbReference type="InterPro" id="IPR037518">
    <property type="entry name" value="MPN"/>
</dbReference>
<evidence type="ECO:0000256" key="4">
    <source>
        <dbReference type="ARBA" id="ARBA00022801"/>
    </source>
</evidence>
<dbReference type="EMBL" id="CP050919">
    <property type="protein sequence ID" value="QIX58121.1"/>
    <property type="molecule type" value="Genomic_DNA"/>
</dbReference>
<keyword evidence="2" id="KW-0645">Protease</keyword>
<evidence type="ECO:0000313" key="14">
    <source>
        <dbReference type="Proteomes" id="UP000185427"/>
    </source>
</evidence>
<dbReference type="OrthoDB" id="9804482at2"/>
<feature type="domain" description="MPN" evidence="7">
    <location>
        <begin position="80"/>
        <end position="202"/>
    </location>
</feature>
<dbReference type="RefSeq" id="WP_003682793.1">
    <property type="nucleotide sequence ID" value="NZ_AP024320.1"/>
</dbReference>
<reference evidence="9 14" key="2">
    <citation type="submission" date="2016-12" db="EMBL/GenBank/DDBJ databases">
        <title>Complete Genome Sequence of Lactobacillus fermentum Strain SNUV175, a Probiotic for Treatment of Bacterial Vaginosis.</title>
        <authorList>
            <person name="Lee S."/>
            <person name="You H.J."/>
            <person name="Kwon B."/>
            <person name="Ko G."/>
        </authorList>
    </citation>
    <scope>NUCLEOTIDE SEQUENCE [LARGE SCALE GENOMIC DNA]</scope>
    <source>
        <strain evidence="9 14">SNUV175</strain>
    </source>
</reference>
<evidence type="ECO:0000256" key="3">
    <source>
        <dbReference type="ARBA" id="ARBA00022723"/>
    </source>
</evidence>
<evidence type="ECO:0000313" key="8">
    <source>
        <dbReference type="EMBL" id="AOR74811.1"/>
    </source>
</evidence>
<dbReference type="PANTHER" id="PTHR30471:SF3">
    <property type="entry name" value="UPF0758 PROTEIN YEES-RELATED"/>
    <property type="match status" value="1"/>
</dbReference>
<reference evidence="8 13" key="1">
    <citation type="submission" date="2016-09" db="EMBL/GenBank/DDBJ databases">
        <title>Genome Sequence of the Lactobacillus fermentum strain NCC2970 (CNCM I-5068).</title>
        <authorList>
            <person name="Barretto C."/>
            <person name="Ngom-Bru C."/>
            <person name="Genevaz A."/>
            <person name="Fournier C."/>
            <person name="Moine D."/>
            <person name="Kassam M."/>
            <person name="Iltis A."/>
            <person name="Sagory-Zalkind P."/>
            <person name="Faucherand G."/>
            <person name="Descombes P."/>
            <person name="Duboux S."/>
        </authorList>
    </citation>
    <scope>NUCLEOTIDE SEQUENCE [LARGE SCALE GENOMIC DNA]</scope>
    <source>
        <strain evidence="8 13">NCC2970</strain>
    </source>
</reference>
<dbReference type="EMBL" id="WHJL01000002">
    <property type="protein sequence ID" value="MPQ34400.1"/>
    <property type="molecule type" value="Genomic_DNA"/>
</dbReference>
<evidence type="ECO:0000256" key="1">
    <source>
        <dbReference type="ARBA" id="ARBA00010243"/>
    </source>
</evidence>
<evidence type="ECO:0000256" key="5">
    <source>
        <dbReference type="ARBA" id="ARBA00022833"/>
    </source>
</evidence>
<evidence type="ECO:0000313" key="12">
    <source>
        <dbReference type="EMBL" id="QIX58121.1"/>
    </source>
</evidence>
<evidence type="ECO:0000313" key="16">
    <source>
        <dbReference type="Proteomes" id="UP000466799"/>
    </source>
</evidence>
<dbReference type="Proteomes" id="UP000503169">
    <property type="component" value="Chromosome"/>
</dbReference>
<dbReference type="EMBL" id="POTQ01000011">
    <property type="protein sequence ID" value="PNV57844.1"/>
    <property type="molecule type" value="Genomic_DNA"/>
</dbReference>
<sequence length="208" mass="23253">MLKQQLQFPLYHQTIHEALPDPDLAQHFLDRFPTPRALHNITAEEEEELTEYDQQAFKPLLAAVNLGTMAVRSPHDLYGQAASSTSVGTALIDEFAGEEQEMVVAMCTDVHNKIIATKRLFIGGTSECSTYPNQVFRFAIKTGAHGVILAHNHPSGSPAPSTADMIFIKRMEEAGKLIGIALIDALVVGRRDYYSWREARQEEEETDW</sequence>
<reference evidence="11 15" key="3">
    <citation type="submission" date="2018-01" db="EMBL/GenBank/DDBJ databases">
        <title>Draft genome sequence of the feruloyl esterase-producing strain Lactobacillus fermentum CRL 1446, isolated from artisanal goat milk cheese.</title>
        <authorList>
            <person name="Abeijon Mukdsi M.C."/>
            <person name="Saavedra L."/>
            <person name="Gauffin Cano M.P."/>
            <person name="Hebert E.M."/>
            <person name="Medina R.B."/>
        </authorList>
    </citation>
    <scope>NUCLEOTIDE SEQUENCE [LARGE SCALE GENOMIC DNA]</scope>
    <source>
        <strain evidence="11 15">CRL 1446</strain>
    </source>
</reference>
<evidence type="ECO:0000256" key="2">
    <source>
        <dbReference type="ARBA" id="ARBA00022670"/>
    </source>
</evidence>
<dbReference type="GeneID" id="83715192"/>
<dbReference type="InterPro" id="IPR025657">
    <property type="entry name" value="RadC_JAB"/>
</dbReference>
<dbReference type="GO" id="GO:0006508">
    <property type="term" value="P:proteolysis"/>
    <property type="evidence" value="ECO:0007669"/>
    <property type="project" value="UniProtKB-KW"/>
</dbReference>
<keyword evidence="4" id="KW-0378">Hydrolase</keyword>
<reference evidence="10 16" key="4">
    <citation type="submission" date="2019-10" db="EMBL/GenBank/DDBJ databases">
        <title>Genome Sequencing and assembly of Lactobacillus fermentum I2, a lactic acid bacteria.</title>
        <authorList>
            <person name="Lopes L.S."/>
            <person name="Persinoti G.F."/>
            <person name="Riano-Pachon D.M."/>
            <person name="Labate C.A."/>
        </authorList>
    </citation>
    <scope>NUCLEOTIDE SEQUENCE [LARGE SCALE GENOMIC DNA]</scope>
    <source>
        <strain evidence="10 16">I2</strain>
    </source>
</reference>
<dbReference type="GO" id="GO:0046872">
    <property type="term" value="F:metal ion binding"/>
    <property type="evidence" value="ECO:0007669"/>
    <property type="project" value="UniProtKB-KW"/>
</dbReference>
<name>A0A0G9GDG6_LIMFE</name>
<keyword evidence="5" id="KW-0862">Zinc</keyword>
<dbReference type="InterPro" id="IPR020891">
    <property type="entry name" value="UPF0758_CS"/>
</dbReference>
<dbReference type="Proteomes" id="UP000466799">
    <property type="component" value="Unassembled WGS sequence"/>
</dbReference>
<keyword evidence="3" id="KW-0479">Metal-binding</keyword>
<comment type="similarity">
    <text evidence="1">Belongs to the UPF0758 family.</text>
</comment>
<evidence type="ECO:0000259" key="7">
    <source>
        <dbReference type="PROSITE" id="PS50249"/>
    </source>
</evidence>
<evidence type="ECO:0000313" key="9">
    <source>
        <dbReference type="EMBL" id="APU45367.1"/>
    </source>
</evidence>
<dbReference type="CDD" id="cd08071">
    <property type="entry name" value="MPN_DUF2466"/>
    <property type="match status" value="1"/>
</dbReference>
<dbReference type="InterPro" id="IPR001405">
    <property type="entry name" value="UPF0758"/>
</dbReference>
<evidence type="ECO:0000313" key="13">
    <source>
        <dbReference type="Proteomes" id="UP000094714"/>
    </source>
</evidence>
<evidence type="ECO:0000313" key="11">
    <source>
        <dbReference type="EMBL" id="PNV57844.1"/>
    </source>
</evidence>
<dbReference type="PROSITE" id="PS01302">
    <property type="entry name" value="UPF0758"/>
    <property type="match status" value="1"/>
</dbReference>
<dbReference type="Proteomes" id="UP000094714">
    <property type="component" value="Chromosome"/>
</dbReference>
<dbReference type="AlphaFoldDB" id="A0A0G9GDG6"/>
<evidence type="ECO:0000313" key="15">
    <source>
        <dbReference type="Proteomes" id="UP000236514"/>
    </source>
</evidence>
<keyword evidence="6" id="KW-0482">Metalloprotease</keyword>
<evidence type="ECO:0000256" key="6">
    <source>
        <dbReference type="ARBA" id="ARBA00023049"/>
    </source>
</evidence>
<dbReference type="PROSITE" id="PS50249">
    <property type="entry name" value="MPN"/>
    <property type="match status" value="1"/>
</dbReference>
<proteinExistence type="inferred from homology"/>
<gene>
    <name evidence="9" type="ORF">BUW47_02420</name>
    <name evidence="11" type="ORF">C1Y38_06235</name>
    <name evidence="10" type="ORF">GC247_00320</name>
    <name evidence="12" type="ORF">HCY95_00535</name>
    <name evidence="8" type="ORF">LACFE_CDS1360</name>
</gene>
<evidence type="ECO:0000313" key="10">
    <source>
        <dbReference type="EMBL" id="MPQ34400.1"/>
    </source>
</evidence>
<accession>A0A0G9GDG6</accession>
<dbReference type="Gene3D" id="3.40.140.10">
    <property type="entry name" value="Cytidine Deaminase, domain 2"/>
    <property type="match status" value="1"/>
</dbReference>
<dbReference type="EMBL" id="CP017151">
    <property type="protein sequence ID" value="AOR74811.1"/>
    <property type="molecule type" value="Genomic_DNA"/>
</dbReference>
<evidence type="ECO:0000313" key="17">
    <source>
        <dbReference type="Proteomes" id="UP000503169"/>
    </source>
</evidence>
<protein>
    <submittedName>
        <fullName evidence="8">DNA repair protein RadC</fullName>
    </submittedName>
</protein>
<reference evidence="12 17" key="5">
    <citation type="submission" date="2020-04" db="EMBL/GenBank/DDBJ databases">
        <title>Novel strain L. Fermentum HFD1 producer antibacterial peptides.</title>
        <authorList>
            <person name="Ozhegov G.D."/>
            <person name="Pavlova A.S."/>
            <person name="Zhuravleva D.E."/>
            <person name="Gogoleva N.V."/>
            <person name="Shagimardanova E.I."/>
            <person name="Markelova M.I."/>
            <person name="Yarullina D.R."/>
            <person name="Kayumov A.R."/>
        </authorList>
    </citation>
    <scope>NUCLEOTIDE SEQUENCE [LARGE SCALE GENOMIC DNA]</scope>
    <source>
        <strain evidence="12 17">HFD1</strain>
    </source>
</reference>
<dbReference type="PANTHER" id="PTHR30471">
    <property type="entry name" value="DNA REPAIR PROTEIN RADC"/>
    <property type="match status" value="1"/>
</dbReference>
<dbReference type="GO" id="GO:0008237">
    <property type="term" value="F:metallopeptidase activity"/>
    <property type="evidence" value="ECO:0007669"/>
    <property type="project" value="UniProtKB-KW"/>
</dbReference>
<dbReference type="PATRIC" id="fig|1613.112.peg.1425"/>